<dbReference type="GO" id="GO:0004467">
    <property type="term" value="F:long-chain fatty acid-CoA ligase activity"/>
    <property type="evidence" value="ECO:0007669"/>
    <property type="project" value="UniProtKB-EC"/>
</dbReference>
<dbReference type="InterPro" id="IPR050237">
    <property type="entry name" value="ATP-dep_AMP-bd_enzyme"/>
</dbReference>
<dbReference type="EC" id="6.2.1.3" evidence="3"/>
<dbReference type="SUPFAM" id="SSF56801">
    <property type="entry name" value="Acetyl-CoA synthetase-like"/>
    <property type="match status" value="1"/>
</dbReference>
<dbReference type="InterPro" id="IPR042099">
    <property type="entry name" value="ANL_N_sf"/>
</dbReference>
<protein>
    <recommendedName>
        <fullName evidence="5">Long-chain-fatty-acid--CoA ligase FadD13</fullName>
        <ecNumber evidence="3">6.2.1.3</ecNumber>
    </recommendedName>
    <alternativeName>
        <fullName evidence="6">Fatty acyl-CoA ligase</fullName>
    </alternativeName>
    <alternativeName>
        <fullName evidence="8">Fatty acyl-CoA synthetase</fullName>
    </alternativeName>
    <alternativeName>
        <fullName evidence="7">Very-long-chain fatty-acyl-CoA synthetase</fullName>
    </alternativeName>
</protein>
<evidence type="ECO:0000256" key="8">
    <source>
        <dbReference type="ARBA" id="ARBA00083882"/>
    </source>
</evidence>
<dbReference type="AlphaFoldDB" id="A0A7G8PND1"/>
<accession>A0A7G8PND1</accession>
<dbReference type="InterPro" id="IPR000873">
    <property type="entry name" value="AMP-dep_synth/lig_dom"/>
</dbReference>
<evidence type="ECO:0000313" key="12">
    <source>
        <dbReference type="Proteomes" id="UP000515498"/>
    </source>
</evidence>
<evidence type="ECO:0000259" key="9">
    <source>
        <dbReference type="Pfam" id="PF00501"/>
    </source>
</evidence>
<evidence type="ECO:0000256" key="1">
    <source>
        <dbReference type="ARBA" id="ARBA00006432"/>
    </source>
</evidence>
<dbReference type="Gene3D" id="3.30.300.30">
    <property type="match status" value="1"/>
</dbReference>
<dbReference type="Pfam" id="PF13193">
    <property type="entry name" value="AMP-binding_C"/>
    <property type="match status" value="1"/>
</dbReference>
<dbReference type="PANTHER" id="PTHR43767">
    <property type="entry name" value="LONG-CHAIN-FATTY-ACID--COA LIGASE"/>
    <property type="match status" value="1"/>
</dbReference>
<evidence type="ECO:0000256" key="2">
    <source>
        <dbReference type="ARBA" id="ARBA00022598"/>
    </source>
</evidence>
<reference evidence="11 12" key="1">
    <citation type="submission" date="2020-07" db="EMBL/GenBank/DDBJ databases">
        <title>Draft genome sequence of four isobutane-metabolizing strains capable of cometabolically degrading diverse ether contaminants.</title>
        <authorList>
            <person name="Chen W."/>
            <person name="Faulkner N."/>
            <person name="Smith C."/>
            <person name="Hyman M."/>
        </authorList>
    </citation>
    <scope>NUCLEOTIDE SEQUENCE [LARGE SCALE GENOMIC DNA]</scope>
    <source>
        <strain evidence="11 12">2A</strain>
    </source>
</reference>
<dbReference type="Gene3D" id="3.40.50.12780">
    <property type="entry name" value="N-terminal domain of ligase-like"/>
    <property type="match status" value="1"/>
</dbReference>
<sequence length="532" mass="57106">MLLDQFRDWAATASEAAALIYFDTVLSVAALDAATDALAAGLQADGLWPGDRVALYLQNMPQYVIALLATWKAGGIAVAINPMLTPAEVAKLLADSTPRVVIALDELCTDECMGVFTAASVGLVVSTSPLDWADAVDPRVLDGRCRTVPDGAVDLGDYLRQWAGHSPELVVLEADATAVITYTSGTTGVPKGALNTHRNIAFGARTYVRSFELGCGDIVLGVAPLFHVTGLSGHIACAMSARAPLMLCYRFHAGMVVDLIRRHGVTFTVGALTVFIALTEALIETESHGDRRLPTLTKVASGGAPVAPAVVDRFETAFGPYIRNVYGMTETTAPVFVVPNLSRAPQEQRTGALSVGKAVEGVEARVLDDHGHAVPPGVVGEIALRGPQIVPGYWRNPGATTEVWSDGWLLTGDVGYVDDHGWFFLVDRKKDVIIAAGYKVWPREVEDVLYAHEAVLEAAVIGRPDLYRGETVTAFVSFRAGIMVEPEDLVSFCRQRLAAYKCPRQIEVVESIPKTATGKVMRRILRNDPASR</sequence>
<evidence type="ECO:0000256" key="5">
    <source>
        <dbReference type="ARBA" id="ARBA00069710"/>
    </source>
</evidence>
<feature type="domain" description="AMP-binding enzyme C-terminal" evidence="10">
    <location>
        <begin position="444"/>
        <end position="519"/>
    </location>
</feature>
<keyword evidence="2" id="KW-0436">Ligase</keyword>
<evidence type="ECO:0000313" key="11">
    <source>
        <dbReference type="EMBL" id="QNJ95847.1"/>
    </source>
</evidence>
<feature type="domain" description="AMP-dependent synthetase/ligase" evidence="9">
    <location>
        <begin position="6"/>
        <end position="394"/>
    </location>
</feature>
<dbReference type="InterPro" id="IPR045851">
    <property type="entry name" value="AMP-bd_C_sf"/>
</dbReference>
<evidence type="ECO:0000259" key="10">
    <source>
        <dbReference type="Pfam" id="PF13193"/>
    </source>
</evidence>
<dbReference type="EMBL" id="CP059894">
    <property type="protein sequence ID" value="QNJ95847.1"/>
    <property type="molecule type" value="Genomic_DNA"/>
</dbReference>
<gene>
    <name evidence="11" type="ORF">HZU40_02910</name>
</gene>
<organism evidence="11 12">
    <name type="scientific">Mycolicibacterium fluoranthenivorans</name>
    <dbReference type="NCBI Taxonomy" id="258505"/>
    <lineage>
        <taxon>Bacteria</taxon>
        <taxon>Bacillati</taxon>
        <taxon>Actinomycetota</taxon>
        <taxon>Actinomycetes</taxon>
        <taxon>Mycobacteriales</taxon>
        <taxon>Mycobacteriaceae</taxon>
        <taxon>Mycolicibacterium</taxon>
    </lineage>
</organism>
<dbReference type="KEGG" id="mflu:HZU40_02910"/>
<dbReference type="Pfam" id="PF00501">
    <property type="entry name" value="AMP-binding"/>
    <property type="match status" value="1"/>
</dbReference>
<dbReference type="PANTHER" id="PTHR43767:SF1">
    <property type="entry name" value="NONRIBOSOMAL PEPTIDE SYNTHASE PES1 (EUROFUNG)-RELATED"/>
    <property type="match status" value="1"/>
</dbReference>
<comment type="similarity">
    <text evidence="1">Belongs to the ATP-dependent AMP-binding enzyme family.</text>
</comment>
<dbReference type="PROSITE" id="PS00455">
    <property type="entry name" value="AMP_BINDING"/>
    <property type="match status" value="1"/>
</dbReference>
<evidence type="ECO:0000256" key="3">
    <source>
        <dbReference type="ARBA" id="ARBA00026121"/>
    </source>
</evidence>
<evidence type="ECO:0000256" key="6">
    <source>
        <dbReference type="ARBA" id="ARBA00076959"/>
    </source>
</evidence>
<proteinExistence type="inferred from homology"/>
<dbReference type="InterPro" id="IPR020845">
    <property type="entry name" value="AMP-binding_CS"/>
</dbReference>
<dbReference type="InterPro" id="IPR025110">
    <property type="entry name" value="AMP-bd_C"/>
</dbReference>
<dbReference type="FunFam" id="3.30.300.30:FF:000008">
    <property type="entry name" value="2,3-dihydroxybenzoate-AMP ligase"/>
    <property type="match status" value="1"/>
</dbReference>
<dbReference type="Proteomes" id="UP000515498">
    <property type="component" value="Chromosome"/>
</dbReference>
<comment type="catalytic activity">
    <reaction evidence="4">
        <text>a long-chain fatty acid + ATP + CoA = a long-chain fatty acyl-CoA + AMP + diphosphate</text>
        <dbReference type="Rhea" id="RHEA:15421"/>
        <dbReference type="ChEBI" id="CHEBI:30616"/>
        <dbReference type="ChEBI" id="CHEBI:33019"/>
        <dbReference type="ChEBI" id="CHEBI:57287"/>
        <dbReference type="ChEBI" id="CHEBI:57560"/>
        <dbReference type="ChEBI" id="CHEBI:83139"/>
        <dbReference type="ChEBI" id="CHEBI:456215"/>
        <dbReference type="EC" id="6.2.1.3"/>
    </reaction>
</comment>
<name>A0A7G8PND1_9MYCO</name>
<evidence type="ECO:0000256" key="7">
    <source>
        <dbReference type="ARBA" id="ARBA00080667"/>
    </source>
</evidence>
<evidence type="ECO:0000256" key="4">
    <source>
        <dbReference type="ARBA" id="ARBA00036813"/>
    </source>
</evidence>